<dbReference type="AlphaFoldDB" id="A0A6M0CMS9"/>
<name>A0A6M0CMS9_9FLAO</name>
<accession>A0A6M0CMS9</accession>
<reference evidence="1 2" key="1">
    <citation type="submission" date="2020-01" db="EMBL/GenBank/DDBJ databases">
        <title>Spongiivirga citrea KCTC 32990T.</title>
        <authorList>
            <person name="Wang G."/>
        </authorList>
    </citation>
    <scope>NUCLEOTIDE SEQUENCE [LARGE SCALE GENOMIC DNA]</scope>
    <source>
        <strain evidence="1 2">KCTC 32990</strain>
    </source>
</reference>
<dbReference type="Gene3D" id="2.60.40.10">
    <property type="entry name" value="Immunoglobulins"/>
    <property type="match status" value="3"/>
</dbReference>
<dbReference type="RefSeq" id="WP_164030294.1">
    <property type="nucleotide sequence ID" value="NZ_JAABOQ010000002.1"/>
</dbReference>
<proteinExistence type="predicted"/>
<evidence type="ECO:0000313" key="1">
    <source>
        <dbReference type="EMBL" id="NER16787.1"/>
    </source>
</evidence>
<dbReference type="PROSITE" id="PS51257">
    <property type="entry name" value="PROKAR_LIPOPROTEIN"/>
    <property type="match status" value="1"/>
</dbReference>
<protein>
    <recommendedName>
        <fullName evidence="3">Fibronectin type-III domain-containing protein</fullName>
    </recommendedName>
</protein>
<keyword evidence="2" id="KW-1185">Reference proteome</keyword>
<gene>
    <name evidence="1" type="ORF">GWK10_06170</name>
</gene>
<dbReference type="EMBL" id="JAABOQ010000002">
    <property type="protein sequence ID" value="NER16787.1"/>
    <property type="molecule type" value="Genomic_DNA"/>
</dbReference>
<sequence length="309" mass="33993">MKGPLKIVIGCLLLVVGCKDILNVEDISEAQVNLIAPINGTSLGIDNINFSWEGVEFAEGYRLQLITPNFEAPLQLVQDTLVNGTNFTLALPPGEYSWKVRAENSAFASGFSETRQLQVTDISFANRIVTLVSPSDNFNTNTEMQTLTWQEVPTAMAYNVQILDNANTLVKEESVTTTSFNNTFTEGTFNWQVQAINGSDTTAFSTHQIIIDLTVPSKPVATQPADDSTTTQTAITFAWTRMDVPGSTERDSVFVYSDNLLQNLVVKDEGTDKSFSATLDLGQFYWVVKAYDDAGNESEQSDTMSFTIN</sequence>
<organism evidence="1 2">
    <name type="scientific">Spongiivirga citrea</name>
    <dbReference type="NCBI Taxonomy" id="1481457"/>
    <lineage>
        <taxon>Bacteria</taxon>
        <taxon>Pseudomonadati</taxon>
        <taxon>Bacteroidota</taxon>
        <taxon>Flavobacteriia</taxon>
        <taxon>Flavobacteriales</taxon>
        <taxon>Flavobacteriaceae</taxon>
        <taxon>Spongiivirga</taxon>
    </lineage>
</organism>
<comment type="caution">
    <text evidence="1">The sequence shown here is derived from an EMBL/GenBank/DDBJ whole genome shotgun (WGS) entry which is preliminary data.</text>
</comment>
<dbReference type="Proteomes" id="UP000474296">
    <property type="component" value="Unassembled WGS sequence"/>
</dbReference>
<dbReference type="InterPro" id="IPR013783">
    <property type="entry name" value="Ig-like_fold"/>
</dbReference>
<evidence type="ECO:0008006" key="3">
    <source>
        <dbReference type="Google" id="ProtNLM"/>
    </source>
</evidence>
<evidence type="ECO:0000313" key="2">
    <source>
        <dbReference type="Proteomes" id="UP000474296"/>
    </source>
</evidence>